<evidence type="ECO:0000313" key="6">
    <source>
        <dbReference type="FlyBase" id="FBgn0035000"/>
    </source>
</evidence>
<dbReference type="OMA" id="MASNKEY"/>
<dbReference type="EMBL" id="BT023025">
    <property type="protein sequence ID" value="AAY55441.1"/>
    <property type="molecule type" value="mRNA"/>
</dbReference>
<reference evidence="3 7" key="4">
    <citation type="journal article" date="2002" name="Genome Biol.">
        <title>The transposable elements of the Drosophila melanogaster euchromatin: a genomics perspective.</title>
        <authorList>
            <person name="Kaminker J.S."/>
            <person name="Bergman C.M."/>
            <person name="Kronmiller B."/>
            <person name="Carlson J."/>
            <person name="Svirskas R."/>
            <person name="Patel S."/>
            <person name="Frise E."/>
            <person name="Wheeler D.A."/>
            <person name="Lewis S.E."/>
            <person name="Rubin G.M."/>
            <person name="Ashburner M."/>
            <person name="Celniker S.E."/>
        </authorList>
    </citation>
    <scope>NUCLEOTIDE SEQUENCE [LARGE SCALE GENOMIC DNA]</scope>
    <source>
        <strain evidence="7">Berkeley</strain>
    </source>
</reference>
<evidence type="ECO:0000256" key="1">
    <source>
        <dbReference type="SAM" id="Coils"/>
    </source>
</evidence>
<dbReference type="eggNOG" id="ENOG502SBUC">
    <property type="taxonomic scope" value="Eukaryota"/>
</dbReference>
<feature type="coiled-coil region" evidence="1">
    <location>
        <begin position="87"/>
        <end position="115"/>
    </location>
</feature>
<reference evidence="3" key="11">
    <citation type="journal article" date="2015" name="G3 (Bethesda)">
        <title>Gene Model Annotations for Drosophila melanogaster: Impact of High-Throughput Data.</title>
        <authorList>
            <consortium name="FlyBase Consortium"/>
            <person name="Matthews B.B."/>
            <person name="Dos Santos G."/>
            <person name="Crosby M.A."/>
            <person name="Emmert D.B."/>
            <person name="St Pierre S.E."/>
            <person name="Gramates L.S."/>
            <person name="Zhou P."/>
            <person name="Schroeder A.J."/>
            <person name="Falls K."/>
            <person name="Strelets V."/>
            <person name="Russo S.M."/>
            <person name="Gelbart W.M."/>
            <person name="null"/>
        </authorList>
    </citation>
    <scope>NUCLEOTIDE SEQUENCE</scope>
</reference>
<dbReference type="AGR" id="FB:FBgn0035000"/>
<dbReference type="EMBL" id="BT022985">
    <property type="protein sequence ID" value="AAY55401.1"/>
    <property type="molecule type" value="mRNA"/>
</dbReference>
<evidence type="ECO:0000313" key="5">
    <source>
        <dbReference type="EMBL" id="AAY55441.1"/>
    </source>
</evidence>
<reference evidence="3 7" key="6">
    <citation type="journal article" date="2005" name="PLoS Comput. Biol.">
        <title>Combined evidence annotation of transposable elements in genome sequences.</title>
        <authorList>
            <person name="Quesneville H."/>
            <person name="Bergman C.M."/>
            <person name="Andrieu O."/>
            <person name="Autard D."/>
            <person name="Nouaud D."/>
            <person name="Ashburner M."/>
            <person name="Anxolabehere D."/>
        </authorList>
    </citation>
    <scope>NUCLEOTIDE SEQUENCE [LARGE SCALE GENOMIC DNA]</scope>
    <source>
        <strain evidence="7">Berkeley</strain>
    </source>
</reference>
<feature type="compositionally biased region" description="Polar residues" evidence="2">
    <location>
        <begin position="1"/>
        <end position="15"/>
    </location>
</feature>
<accession>Q4V4I1</accession>
<keyword evidence="1" id="KW-0175">Coiled coil</keyword>
<reference evidence="3" key="14">
    <citation type="submission" date="2020-04" db="EMBL/GenBank/DDBJ databases">
        <authorList>
            <consortium name="FlyBase"/>
        </authorList>
    </citation>
    <scope>NUCLEOTIDE SEQUENCE</scope>
</reference>
<protein>
    <submittedName>
        <fullName evidence="5">IP04056p</fullName>
    </submittedName>
    <submittedName>
        <fullName evidence="4">IP04156p</fullName>
    </submittedName>
</protein>
<reference evidence="3 7" key="9">
    <citation type="journal article" date="2007" name="Science">
        <title>The Release 5.1 annotation of Drosophila melanogaster heterochromatin.</title>
        <authorList>
            <person name="Smith C.D."/>
            <person name="Shu S."/>
            <person name="Mungall C.J."/>
            <person name="Karpen G.H."/>
        </authorList>
    </citation>
    <scope>NUCLEOTIDE SEQUENCE [LARGE SCALE GENOMIC DNA]</scope>
    <source>
        <strain evidence="7">Berkeley</strain>
    </source>
</reference>
<dbReference type="VEuPathDB" id="VectorBase:FBgn0035000"/>
<reference evidence="3 7" key="5">
    <citation type="journal article" date="2002" name="Genome Biol.">
        <title>Heterochromatic sequences in a Drosophila whole-genome shotgun assembly.</title>
        <authorList>
            <person name="Hoskins R.A."/>
            <person name="Smith C.D."/>
            <person name="Carlson J.W."/>
            <person name="Carvalho A.B."/>
            <person name="Halpern A."/>
            <person name="Kaminker J.S."/>
            <person name="Kennedy C."/>
            <person name="Mungall C.J."/>
            <person name="Sullivan B.A."/>
            <person name="Sutton G.G."/>
            <person name="Yasuhara J.C."/>
            <person name="Wakimoto B.T."/>
            <person name="Myers E.W."/>
            <person name="Celniker S.E."/>
            <person name="Rubin G.M."/>
            <person name="Karpen G.H."/>
        </authorList>
    </citation>
    <scope>NUCLEOTIDE SEQUENCE [LARGE SCALE GENOMIC DNA]</scope>
    <source>
        <strain evidence="7">Berkeley</strain>
    </source>
</reference>
<reference evidence="3" key="13">
    <citation type="journal article" date="2015" name="Genome Res.">
        <title>The Release 6 reference sequence of the Drosophila melanogaster genome.</title>
        <authorList>
            <person name="Hoskins R.A."/>
            <person name="Carlson J.W."/>
            <person name="Wan K.H."/>
            <person name="Park S."/>
            <person name="Mendez I."/>
            <person name="Galle S.E."/>
            <person name="Booth B.W."/>
            <person name="Pfeiffer B.D."/>
            <person name="George R.A."/>
            <person name="Svirskas R."/>
            <person name="Krzywinski M."/>
            <person name="Schein J."/>
            <person name="Accardo M.C."/>
            <person name="Damia E."/>
            <person name="Messina G."/>
            <person name="Mendez-Lago M."/>
            <person name="de Pablos B."/>
            <person name="Demakova O.V."/>
            <person name="Andreyeva E.N."/>
            <person name="Boldyreva L.V."/>
            <person name="Marra M."/>
            <person name="Carvalho A.B."/>
            <person name="Dimitri P."/>
            <person name="Villasante A."/>
            <person name="Zhimulev I.F."/>
            <person name="Rubin G.M."/>
            <person name="Karpen G.H."/>
            <person name="Celniker S.E."/>
        </authorList>
    </citation>
    <scope>NUCLEOTIDE SEQUENCE</scope>
</reference>
<evidence type="ECO:0000313" key="4">
    <source>
        <dbReference type="EMBL" id="AAY55401.1"/>
    </source>
</evidence>
<proteinExistence type="evidence at transcript level"/>
<reference evidence="3 7" key="1">
    <citation type="journal article" date="2000" name="Science">
        <title>The genome sequence of Drosophila melanogaster.</title>
        <authorList>
            <person name="Adams M.D."/>
            <person name="Celniker S.E."/>
            <person name="Holt R.A."/>
            <person name="Evans C.A."/>
            <person name="Gocayne J.D."/>
            <person name="Amanatides P.G."/>
            <person name="Scherer S.E."/>
            <person name="Li P.W."/>
            <person name="Hoskins R.A."/>
            <person name="Galle R.F."/>
            <person name="George R.A."/>
            <person name="Lewis S.E."/>
            <person name="Richards S."/>
            <person name="Ashburner M."/>
            <person name="Henderson S.N."/>
            <person name="Sutton G.G."/>
            <person name="Wortman J.R."/>
            <person name="Yandell M.D."/>
            <person name="Zhang Q."/>
            <person name="Chen L.X."/>
            <person name="Brandon R.C."/>
            <person name="Rogers Y.H."/>
            <person name="Blazej R.G."/>
            <person name="Champe M."/>
            <person name="Pfeiffer B.D."/>
            <person name="Wan K.H."/>
            <person name="Doyle C."/>
            <person name="Baxter E.G."/>
            <person name="Helt G."/>
            <person name="Nelson C.R."/>
            <person name="Gabor G.L."/>
            <person name="Abril J.F."/>
            <person name="Agbayani A."/>
            <person name="An H.J."/>
            <person name="Andrews-Pfannkoch C."/>
            <person name="Baldwin D."/>
            <person name="Ballew R.M."/>
            <person name="Basu A."/>
            <person name="Baxendale J."/>
            <person name="Bayraktaroglu L."/>
            <person name="Beasley E.M."/>
            <person name="Beeson K.Y."/>
            <person name="Benos P.V."/>
            <person name="Berman B.P."/>
            <person name="Bhandari D."/>
            <person name="Bolshakov S."/>
            <person name="Borkova D."/>
            <person name="Botchan M.R."/>
            <person name="Bouck J."/>
            <person name="Brokstein P."/>
            <person name="Brottier P."/>
            <person name="Burtis K.C."/>
            <person name="Busam D.A."/>
            <person name="Butler H."/>
            <person name="Cadieu E."/>
            <person name="Center A."/>
            <person name="Chandra I."/>
            <person name="Cherry J.M."/>
            <person name="Cawley S."/>
            <person name="Dahlke C."/>
            <person name="Davenport L.B."/>
            <person name="Davies P."/>
            <person name="de Pablos B."/>
            <person name="Delcher A."/>
            <person name="Deng Z."/>
            <person name="Mays A.D."/>
            <person name="Dew I."/>
            <person name="Dietz S.M."/>
            <person name="Dodson K."/>
            <person name="Doup L.E."/>
            <person name="Downes M."/>
            <person name="Dugan-Rocha S."/>
            <person name="Dunkov B.C."/>
            <person name="Dunn P."/>
            <person name="Durbin K.J."/>
            <person name="Evangelista C.C."/>
            <person name="Ferraz C."/>
            <person name="Ferriera S."/>
            <person name="Fleischmann W."/>
            <person name="Fosler C."/>
            <person name="Gabrielian A.E."/>
            <person name="Garg N.S."/>
            <person name="Gelbart W.M."/>
            <person name="Glasser K."/>
            <person name="Glodek A."/>
            <person name="Gong F."/>
            <person name="Gorrell J.H."/>
            <person name="Gu Z."/>
            <person name="Guan P."/>
            <person name="Harris M."/>
            <person name="Harris N.L."/>
            <person name="Harvey D."/>
            <person name="Heiman T.J."/>
            <person name="Hernandez J.R."/>
            <person name="Houck J."/>
            <person name="Hostin D."/>
            <person name="Houston K.A."/>
            <person name="Howland T.J."/>
            <person name="Wei M.H."/>
            <person name="Ibegwam C."/>
            <person name="Jalali M."/>
            <person name="Kalush F."/>
            <person name="Karpen G.H."/>
            <person name="Ke Z."/>
            <person name="Kennison J.A."/>
            <person name="Ketchum K.A."/>
            <person name="Kimmel B.E."/>
            <person name="Kodira C.D."/>
            <person name="Kraft C."/>
            <person name="Kravitz S."/>
            <person name="Kulp D."/>
            <person name="Lai Z."/>
            <person name="Lasko P."/>
            <person name="Lei Y."/>
            <person name="Levitsky A.A."/>
            <person name="Li J."/>
            <person name="Li Z."/>
            <person name="Liang Y."/>
            <person name="Lin X."/>
            <person name="Liu X."/>
            <person name="Mattei B."/>
            <person name="McIntosh T.C."/>
            <person name="McLeod M.P."/>
            <person name="McPherson D."/>
            <person name="Merkulov G."/>
            <person name="Milshina N.V."/>
            <person name="Mobarry C."/>
            <person name="Morris J."/>
            <person name="Moshrefi A."/>
            <person name="Mount S.M."/>
            <person name="Moy M."/>
            <person name="Murphy B."/>
            <person name="Murphy L."/>
            <person name="Muzny D.M."/>
            <person name="Nelson D.L."/>
            <person name="Nelson D.R."/>
            <person name="Nelson K.A."/>
            <person name="Nixon K."/>
            <person name="Nusskern D.R."/>
            <person name="Pacleb J.M."/>
            <person name="Palazzolo M."/>
            <person name="Pittman G.S."/>
            <person name="Pan S."/>
            <person name="Pollard J."/>
            <person name="Puri V."/>
            <person name="Reese M.G."/>
            <person name="Reinert K."/>
            <person name="Remington K."/>
            <person name="Saunders R.D."/>
            <person name="Scheeler F."/>
            <person name="Shen H."/>
            <person name="Shue B.C."/>
            <person name="Siden-Kiamos I."/>
            <person name="Simpson M."/>
            <person name="Skupski M.P."/>
            <person name="Smith T."/>
            <person name="Spier E."/>
            <person name="Spradling A.C."/>
            <person name="Stapleton M."/>
            <person name="Strong R."/>
            <person name="Sun E."/>
            <person name="Svirskas R."/>
            <person name="Tector C."/>
            <person name="Turner R."/>
            <person name="Venter E."/>
            <person name="Wang A.H."/>
            <person name="Wang X."/>
            <person name="Wang Z.Y."/>
            <person name="Wassarman D.A."/>
            <person name="Weinstock G.M."/>
            <person name="Weissenbach J."/>
            <person name="Williams S.M."/>
            <person name="WoodageT"/>
            <person name="Worley K.C."/>
            <person name="Wu D."/>
            <person name="Yang S."/>
            <person name="Yao Q.A."/>
            <person name="Ye J."/>
            <person name="Yeh R.F."/>
            <person name="Zaveri J.S."/>
            <person name="Zhan M."/>
            <person name="Zhang G."/>
            <person name="Zhao Q."/>
            <person name="Zheng L."/>
            <person name="Zheng X.H."/>
            <person name="Zhong F.N."/>
            <person name="Zhong W."/>
            <person name="Zhou X."/>
            <person name="Zhu S."/>
            <person name="Zhu X."/>
            <person name="Smith H.O."/>
            <person name="Gibbs R.A."/>
            <person name="Myers E.W."/>
            <person name="Rubin G.M."/>
            <person name="Venter J.C."/>
        </authorList>
    </citation>
    <scope>NUCLEOTIDE SEQUENCE [LARGE SCALE GENOMIC DNA]</scope>
    <source>
        <strain evidence="7">Berkeley</strain>
    </source>
</reference>
<dbReference type="Bgee" id="FBgn0035000">
    <property type="expression patterns" value="Expressed in adult olfactory receptor neuron Ir75d in antenna and 30 other cell types or tissues"/>
</dbReference>
<evidence type="ECO:0000313" key="3">
    <source>
        <dbReference type="EMBL" id="AAF47196.2"/>
    </source>
</evidence>
<dbReference type="OrthoDB" id="6344011at2759"/>
<dbReference type="HOGENOM" id="CLU_146248_0_0_1"/>
<dbReference type="IntAct" id="Q4V4I1">
    <property type="interactions" value="1"/>
</dbReference>
<dbReference type="UCSC" id="CG13578-RA">
    <property type="organism name" value="d. melanogaster"/>
</dbReference>
<keyword evidence="7" id="KW-1185">Reference proteome</keyword>
<feature type="compositionally biased region" description="Low complexity" evidence="2">
    <location>
        <begin position="21"/>
        <end position="33"/>
    </location>
</feature>
<sequence length="145" mass="16228">MRSMGCSSSKTSATVEDTKSSKPCSCSAKSSTTRMAAKKEYPASEAFTIPLESDDGPEMPLNETVRQPPKRIQQLMQEAASSEPLTLEELEEKQLKAEQRRQELMQQKLEIIQKNAQMLMKPHEETVGEGEGDRNEGKEELPEKV</sequence>
<dbReference type="RefSeq" id="NP_611907.2">
    <property type="nucleotide sequence ID" value="NM_138063.2"/>
</dbReference>
<reference evidence="3 7" key="2">
    <citation type="journal article" date="2002" name="Genome Biol.">
        <title>Finishing a whole-genome shotgun: release 3 of the Drosophila melanogaster euchromatic genome sequence.</title>
        <authorList>
            <person name="Celniker S.E."/>
            <person name="Wheeler D.A."/>
            <person name="Kronmiller B."/>
            <person name="Carlson J.W."/>
            <person name="Halpern A."/>
            <person name="Patel S."/>
            <person name="Adams M."/>
            <person name="Champe M."/>
            <person name="Dugan S.P."/>
            <person name="Frise E."/>
            <person name="Hodgson A."/>
            <person name="George R.A."/>
            <person name="Hoskins R.A."/>
            <person name="Laverty T."/>
            <person name="Muzny D.M."/>
            <person name="Nelson C.R."/>
            <person name="Pacleb J.M."/>
            <person name="Park S."/>
            <person name="Pfeiffer B.D."/>
            <person name="Richards S."/>
            <person name="Sodergren E.J."/>
            <person name="Svirskas R."/>
            <person name="Tabor P.E."/>
            <person name="Wan K."/>
            <person name="Stapleton M."/>
            <person name="Sutton G.G."/>
            <person name="Venter C."/>
            <person name="Weinstock G."/>
            <person name="Scherer S.E."/>
            <person name="Myers E.W."/>
            <person name="Gibbs R.A."/>
            <person name="Rubin G.M."/>
        </authorList>
    </citation>
    <scope>NUCLEOTIDE SEQUENCE [LARGE SCALE GENOMIC DNA]</scope>
    <source>
        <strain evidence="7">Berkeley</strain>
    </source>
</reference>
<reference evidence="3" key="15">
    <citation type="submission" date="2020-05" db="EMBL/GenBank/DDBJ databases">
        <title>Drosophila melanogaster release 4 sequence.</title>
        <authorList>
            <consortium name="Berkeley Drosophila Genome Project"/>
            <person name="Celniker S."/>
            <person name="Carlson J."/>
            <person name="Wan K."/>
            <person name="Pfeiffer B."/>
            <person name="Frise E."/>
            <person name="George R."/>
            <person name="Hoskins R."/>
            <person name="Stapleton M."/>
            <person name="Pacleb J."/>
            <person name="Park S."/>
            <person name="Svirskas R."/>
            <person name="Smith E."/>
            <person name="Yu C."/>
            <person name="Rubin G."/>
        </authorList>
    </citation>
    <scope>NUCLEOTIDE SEQUENCE</scope>
</reference>
<gene>
    <name evidence="3" type="primary">Dmel\CG13578</name>
    <name evidence="5 6" type="ORF">CG13578</name>
    <name evidence="3" type="ORF">Dmel_CG13578</name>
</gene>
<reference evidence="3" key="8">
    <citation type="submission" date="2006-08" db="EMBL/GenBank/DDBJ databases">
        <authorList>
            <person name="Celniker S."/>
            <person name="Carlson J."/>
            <person name="Wan K."/>
            <person name="Frise E."/>
            <person name="Hoskins R."/>
            <person name="Park S."/>
            <person name="Svirskas R."/>
            <person name="Rubin G."/>
        </authorList>
    </citation>
    <scope>NUCLEOTIDE SEQUENCE</scope>
</reference>
<dbReference type="EMBL" id="AE013599">
    <property type="protein sequence ID" value="AAF47196.2"/>
    <property type="molecule type" value="Genomic_DNA"/>
</dbReference>
<name>Q4V4I1_DROME</name>
<dbReference type="SMR" id="Q4V4I1"/>
<dbReference type="AlphaFoldDB" id="Q4V4I1"/>
<dbReference type="Proteomes" id="UP000000803">
    <property type="component" value="Chromosome 2R"/>
</dbReference>
<accession>Q9W181</accession>
<evidence type="ECO:0000313" key="7">
    <source>
        <dbReference type="Proteomes" id="UP000000803"/>
    </source>
</evidence>
<dbReference type="FlyBase" id="FBgn0035000">
    <property type="gene designation" value="CG13578"/>
</dbReference>
<evidence type="ECO:0000256" key="2">
    <source>
        <dbReference type="SAM" id="MobiDB-lite"/>
    </source>
</evidence>
<reference evidence="5" key="7">
    <citation type="submission" date="2005-05" db="EMBL/GenBank/DDBJ databases">
        <authorList>
            <person name="Stapleton M."/>
            <person name="Carlson J."/>
            <person name="Chavez C."/>
            <person name="Frise E."/>
            <person name="George R."/>
            <person name="Pacleb J."/>
            <person name="Park S."/>
            <person name="Wan K."/>
            <person name="Yu C."/>
            <person name="Celniker S."/>
        </authorList>
    </citation>
    <scope>NUCLEOTIDE SEQUENCE</scope>
</reference>
<feature type="region of interest" description="Disordered" evidence="2">
    <location>
        <begin position="121"/>
        <end position="145"/>
    </location>
</feature>
<dbReference type="PaxDb" id="7227-FBpp0072196"/>
<dbReference type="KEGG" id="dme:Dmel_CG13578"/>
<dbReference type="DNASU" id="37891"/>
<feature type="region of interest" description="Disordered" evidence="2">
    <location>
        <begin position="1"/>
        <end position="39"/>
    </location>
</feature>
<dbReference type="BioGRID-ORCS" id="37891">
    <property type="hits" value="0 hits in 1 CRISPR screen"/>
</dbReference>
<organism evidence="5">
    <name type="scientific">Drosophila melanogaster</name>
    <name type="common">Fruit fly</name>
    <dbReference type="NCBI Taxonomy" id="7227"/>
    <lineage>
        <taxon>Eukaryota</taxon>
        <taxon>Metazoa</taxon>
        <taxon>Ecdysozoa</taxon>
        <taxon>Arthropoda</taxon>
        <taxon>Hexapoda</taxon>
        <taxon>Insecta</taxon>
        <taxon>Pterygota</taxon>
        <taxon>Neoptera</taxon>
        <taxon>Endopterygota</taxon>
        <taxon>Diptera</taxon>
        <taxon>Brachycera</taxon>
        <taxon>Muscomorpha</taxon>
        <taxon>Ephydroidea</taxon>
        <taxon>Drosophilidae</taxon>
        <taxon>Drosophila</taxon>
        <taxon>Sophophora</taxon>
    </lineage>
</organism>
<reference evidence="3 7" key="10">
    <citation type="journal article" date="2007" name="Science">
        <title>Sequence finishing and mapping of Drosophila melanogaster heterochromatin.</title>
        <authorList>
            <person name="Hoskins R.A."/>
            <person name="Carlson J.W."/>
            <person name="Kennedy C."/>
            <person name="Acevedo D."/>
            <person name="Evans-Holm M."/>
            <person name="Frise E."/>
            <person name="Wan K.H."/>
            <person name="Park S."/>
            <person name="Mendez-Lago M."/>
            <person name="Rossi F."/>
            <person name="Villasante A."/>
            <person name="Dimitri P."/>
            <person name="Karpen G.H."/>
            <person name="Celniker S.E."/>
        </authorList>
    </citation>
    <scope>NUCLEOTIDE SEQUENCE [LARGE SCALE GENOMIC DNA]</scope>
    <source>
        <strain evidence="7">Berkeley</strain>
    </source>
</reference>
<dbReference type="GeneID" id="37891"/>
<dbReference type="InParanoid" id="Q4V4I1"/>
<reference evidence="3" key="12">
    <citation type="journal article" date="2015" name="G3 (Bethesda)">
        <title>Gene Model Annotations for Drosophila melanogaster: The Rule-Benders.</title>
        <authorList>
            <consortium name="FlyBase Consortium"/>
            <person name="Crosby M.A."/>
            <person name="Gramates L.S."/>
            <person name="Dos Santos G."/>
            <person name="Matthews B.B."/>
            <person name="St Pierre S.E."/>
            <person name="Zhou P."/>
            <person name="Schroeder A.J."/>
            <person name="Falls K."/>
            <person name="Emmert D.B."/>
            <person name="Russo S.M."/>
            <person name="Gelbart W.M."/>
            <person name="null"/>
        </authorList>
    </citation>
    <scope>NUCLEOTIDE SEQUENCE</scope>
</reference>
<reference evidence="3 7" key="3">
    <citation type="journal article" date="2002" name="Genome Biol.">
        <title>Annotation of the Drosophila melanogaster euchromatic genome: a systematic review.</title>
        <authorList>
            <person name="Misra S."/>
            <person name="Crosby M.A."/>
            <person name="Mungall C.J."/>
            <person name="Matthews B.B."/>
            <person name="Campbell K.S."/>
            <person name="Hradecky P."/>
            <person name="Huang Y."/>
            <person name="Kaminker J.S."/>
            <person name="Millburn G.H."/>
            <person name="Prochnik S.E."/>
            <person name="Smith C.D."/>
            <person name="Tupy J.L."/>
            <person name="Whitfied E.J."/>
            <person name="Bayraktaroglu L."/>
            <person name="Berman B.P."/>
            <person name="Bettencourt B.R."/>
            <person name="Celniker S.E."/>
            <person name="de Grey A.D."/>
            <person name="Drysdale R.A."/>
            <person name="Harris N.L."/>
            <person name="Richter J."/>
            <person name="Russo S."/>
            <person name="Schroeder A.J."/>
            <person name="Shu S.Q."/>
            <person name="Stapleton M."/>
            <person name="Yamada C."/>
            <person name="Ashburner M."/>
            <person name="Gelbart W.M."/>
            <person name="Rubin G.M."/>
            <person name="Lewis S.E."/>
        </authorList>
    </citation>
    <scope>GENOME REANNOTATION</scope>
    <source>
        <strain evidence="7">Berkeley</strain>
    </source>
</reference>